<comment type="similarity">
    <text evidence="1 5">Belongs to the Frigida family.</text>
</comment>
<feature type="compositionally biased region" description="Basic and acidic residues" evidence="6">
    <location>
        <begin position="116"/>
        <end position="127"/>
    </location>
</feature>
<dbReference type="PANTHER" id="PTHR31791">
    <property type="entry name" value="FRIGIDA-LIKE PROTEIN 3-RELATED"/>
    <property type="match status" value="1"/>
</dbReference>
<evidence type="ECO:0000256" key="4">
    <source>
        <dbReference type="ARBA" id="ARBA00023089"/>
    </source>
</evidence>
<dbReference type="Proteomes" id="UP001630127">
    <property type="component" value="Unassembled WGS sequence"/>
</dbReference>
<feature type="region of interest" description="Disordered" evidence="6">
    <location>
        <begin position="1"/>
        <end position="40"/>
    </location>
</feature>
<evidence type="ECO:0000313" key="8">
    <source>
        <dbReference type="Proteomes" id="UP001630127"/>
    </source>
</evidence>
<dbReference type="PANTHER" id="PTHR31791:SF49">
    <property type="entry name" value="INACTIVE PROTEIN FRIGIDA"/>
    <property type="match status" value="1"/>
</dbReference>
<accession>A0ABD2Z1S0</accession>
<organism evidence="7 8">
    <name type="scientific">Cinchona calisaya</name>
    <dbReference type="NCBI Taxonomy" id="153742"/>
    <lineage>
        <taxon>Eukaryota</taxon>
        <taxon>Viridiplantae</taxon>
        <taxon>Streptophyta</taxon>
        <taxon>Embryophyta</taxon>
        <taxon>Tracheophyta</taxon>
        <taxon>Spermatophyta</taxon>
        <taxon>Magnoliopsida</taxon>
        <taxon>eudicotyledons</taxon>
        <taxon>Gunneridae</taxon>
        <taxon>Pentapetalae</taxon>
        <taxon>asterids</taxon>
        <taxon>lamiids</taxon>
        <taxon>Gentianales</taxon>
        <taxon>Rubiaceae</taxon>
        <taxon>Cinchonoideae</taxon>
        <taxon>Cinchoneae</taxon>
        <taxon>Cinchona</taxon>
    </lineage>
</organism>
<keyword evidence="4 5" id="KW-0287">Flowering</keyword>
<feature type="compositionally biased region" description="Polar residues" evidence="6">
    <location>
        <begin position="95"/>
        <end position="112"/>
    </location>
</feature>
<evidence type="ECO:0000256" key="1">
    <source>
        <dbReference type="ARBA" id="ARBA00008956"/>
    </source>
</evidence>
<gene>
    <name evidence="7" type="ORF">ACH5RR_024744</name>
</gene>
<keyword evidence="3 5" id="KW-0221">Differentiation</keyword>
<dbReference type="GO" id="GO:0009908">
    <property type="term" value="P:flower development"/>
    <property type="evidence" value="ECO:0007669"/>
    <property type="project" value="UniProtKB-KW"/>
</dbReference>
<evidence type="ECO:0000313" key="7">
    <source>
        <dbReference type="EMBL" id="KAL3512027.1"/>
    </source>
</evidence>
<dbReference type="EMBL" id="JBJUIK010000011">
    <property type="protein sequence ID" value="KAL3512027.1"/>
    <property type="molecule type" value="Genomic_DNA"/>
</dbReference>
<evidence type="ECO:0000256" key="6">
    <source>
        <dbReference type="SAM" id="MobiDB-lite"/>
    </source>
</evidence>
<dbReference type="GO" id="GO:0030154">
    <property type="term" value="P:cell differentiation"/>
    <property type="evidence" value="ECO:0007669"/>
    <property type="project" value="UniProtKB-KW"/>
</dbReference>
<keyword evidence="2 5" id="KW-0217">Developmental protein</keyword>
<comment type="caution">
    <text evidence="7">The sequence shown here is derived from an EMBL/GenBank/DDBJ whole genome shotgun (WGS) entry which is preliminary data.</text>
</comment>
<dbReference type="Pfam" id="PF07899">
    <property type="entry name" value="Frigida"/>
    <property type="match status" value="1"/>
</dbReference>
<evidence type="ECO:0000256" key="5">
    <source>
        <dbReference type="RuleBase" id="RU364012"/>
    </source>
</evidence>
<reference evidence="7 8" key="1">
    <citation type="submission" date="2024-11" db="EMBL/GenBank/DDBJ databases">
        <title>A near-complete genome assembly of Cinchona calisaya.</title>
        <authorList>
            <person name="Lian D.C."/>
            <person name="Zhao X.W."/>
            <person name="Wei L."/>
        </authorList>
    </citation>
    <scope>NUCLEOTIDE SEQUENCE [LARGE SCALE GENOMIC DNA]</scope>
    <source>
        <tissue evidence="7">Nenye</tissue>
    </source>
</reference>
<sequence length="627" mass="68810">MAQPAVTTPTPPPVKAEHDRTPPPSQPQTTPIKQESHHVTSINSLPSQQFLPIPPFINSITQLGDLSAALSAFQRCYDDLQTHLNSIQTAIDSQLTPQKSNISSPPQDILPSSNPPEEKEKEREKPIQSELESLCIMMSSRGLRKYMVTNIGEPNKLREEVPKALKLSPNPAKLVLDCSGRFFLQGRKAYVKDSPMIPAREASVLVLECFLLMGDEGCNKIEKAVKEEAEDAAMSWRKRLISEGGLDMACEIDARGLLFFLGCFGIPGLFRNDDFRRLVRAGNVKEISGVLKRSSVLMTKFSDIIGWMVKNKMAVDAVDIAYIFVFEDKFNPQTILTSFLRDLKESWKRAKRSSQGSLAALNEANKKQLASMKSVVKCLESHKIDPSKLLPGWQINEKIKSLEKDIADFDKNIREKMVQKRKADEIEFSMLKNQEVKRSRYTGQGPQHQKVTADIDCERNMLGGVHDYTNRSFASSSVLHGAGAGLLSESIGGISASAAGVLQTGSYAGVHSGAVVDAAGEIVHYDGQTYRLRDADAVLSERLAAHTYAGQPSSYGLMSLYRSSPSLEGFPGLPSSSTVGVAHRSSASDIYQFADSVVESELYHSSGSRAAGAVPPVVPSNHSFYLY</sequence>
<dbReference type="InterPro" id="IPR012474">
    <property type="entry name" value="Frigida"/>
</dbReference>
<proteinExistence type="inferred from homology"/>
<keyword evidence="8" id="KW-1185">Reference proteome</keyword>
<dbReference type="AlphaFoldDB" id="A0ABD2Z1S0"/>
<protein>
    <recommendedName>
        <fullName evidence="5">FRIGIDA-like protein</fullName>
    </recommendedName>
</protein>
<evidence type="ECO:0000256" key="2">
    <source>
        <dbReference type="ARBA" id="ARBA00022473"/>
    </source>
</evidence>
<evidence type="ECO:0000256" key="3">
    <source>
        <dbReference type="ARBA" id="ARBA00022782"/>
    </source>
</evidence>
<name>A0ABD2Z1S0_9GENT</name>
<feature type="region of interest" description="Disordered" evidence="6">
    <location>
        <begin position="95"/>
        <end position="127"/>
    </location>
</feature>